<protein>
    <recommendedName>
        <fullName evidence="1">RAP domain-containing protein</fullName>
    </recommendedName>
</protein>
<dbReference type="PaxDb" id="2903-EOD31305"/>
<proteinExistence type="predicted"/>
<dbReference type="Pfam" id="PF08373">
    <property type="entry name" value="RAP"/>
    <property type="match status" value="1"/>
</dbReference>
<evidence type="ECO:0000259" key="1">
    <source>
        <dbReference type="PROSITE" id="PS51286"/>
    </source>
</evidence>
<dbReference type="InterPro" id="IPR013584">
    <property type="entry name" value="RAP"/>
</dbReference>
<organism evidence="2 3">
    <name type="scientific">Emiliania huxleyi (strain CCMP1516)</name>
    <dbReference type="NCBI Taxonomy" id="280463"/>
    <lineage>
        <taxon>Eukaryota</taxon>
        <taxon>Haptista</taxon>
        <taxon>Haptophyta</taxon>
        <taxon>Prymnesiophyceae</taxon>
        <taxon>Isochrysidales</taxon>
        <taxon>Noelaerhabdaceae</taxon>
        <taxon>Emiliania</taxon>
    </lineage>
</organism>
<dbReference type="SMART" id="SM00952">
    <property type="entry name" value="RAP"/>
    <property type="match status" value="1"/>
</dbReference>
<dbReference type="Proteomes" id="UP000013827">
    <property type="component" value="Unassembled WGS sequence"/>
</dbReference>
<evidence type="ECO:0000313" key="2">
    <source>
        <dbReference type="EnsemblProtists" id="EOD31305"/>
    </source>
</evidence>
<accession>A0A0D3K6C0</accession>
<dbReference type="HOGENOM" id="CLU_535818_0_0_1"/>
<dbReference type="KEGG" id="ehx:EMIHUDRAFT_232076"/>
<dbReference type="InterPro" id="IPR005069">
    <property type="entry name" value="Nucl-diP-sugar_transferase"/>
</dbReference>
<dbReference type="GeneID" id="17276579"/>
<dbReference type="AlphaFoldDB" id="A0A0D3K6C0"/>
<reference evidence="3" key="1">
    <citation type="journal article" date="2013" name="Nature">
        <title>Pan genome of the phytoplankton Emiliania underpins its global distribution.</title>
        <authorList>
            <person name="Read B.A."/>
            <person name="Kegel J."/>
            <person name="Klute M.J."/>
            <person name="Kuo A."/>
            <person name="Lefebvre S.C."/>
            <person name="Maumus F."/>
            <person name="Mayer C."/>
            <person name="Miller J."/>
            <person name="Monier A."/>
            <person name="Salamov A."/>
            <person name="Young J."/>
            <person name="Aguilar M."/>
            <person name="Claverie J.M."/>
            <person name="Frickenhaus S."/>
            <person name="Gonzalez K."/>
            <person name="Herman E.K."/>
            <person name="Lin Y.C."/>
            <person name="Napier J."/>
            <person name="Ogata H."/>
            <person name="Sarno A.F."/>
            <person name="Shmutz J."/>
            <person name="Schroeder D."/>
            <person name="de Vargas C."/>
            <person name="Verret F."/>
            <person name="von Dassow P."/>
            <person name="Valentin K."/>
            <person name="Van de Peer Y."/>
            <person name="Wheeler G."/>
            <person name="Dacks J.B."/>
            <person name="Delwiche C.F."/>
            <person name="Dyhrman S.T."/>
            <person name="Glockner G."/>
            <person name="John U."/>
            <person name="Richards T."/>
            <person name="Worden A.Z."/>
            <person name="Zhang X."/>
            <person name="Grigoriev I.V."/>
            <person name="Allen A.E."/>
            <person name="Bidle K."/>
            <person name="Borodovsky M."/>
            <person name="Bowler C."/>
            <person name="Brownlee C."/>
            <person name="Cock J.M."/>
            <person name="Elias M."/>
            <person name="Gladyshev V.N."/>
            <person name="Groth M."/>
            <person name="Guda C."/>
            <person name="Hadaegh A."/>
            <person name="Iglesias-Rodriguez M.D."/>
            <person name="Jenkins J."/>
            <person name="Jones B.M."/>
            <person name="Lawson T."/>
            <person name="Leese F."/>
            <person name="Lindquist E."/>
            <person name="Lobanov A."/>
            <person name="Lomsadze A."/>
            <person name="Malik S.B."/>
            <person name="Marsh M.E."/>
            <person name="Mackinder L."/>
            <person name="Mock T."/>
            <person name="Mueller-Roeber B."/>
            <person name="Pagarete A."/>
            <person name="Parker M."/>
            <person name="Probert I."/>
            <person name="Quesneville H."/>
            <person name="Raines C."/>
            <person name="Rensing S.A."/>
            <person name="Riano-Pachon D.M."/>
            <person name="Richier S."/>
            <person name="Rokitta S."/>
            <person name="Shiraiwa Y."/>
            <person name="Soanes D.M."/>
            <person name="van der Giezen M."/>
            <person name="Wahlund T.M."/>
            <person name="Williams B."/>
            <person name="Wilson W."/>
            <person name="Wolfe G."/>
            <person name="Wurch L.L."/>
        </authorList>
    </citation>
    <scope>NUCLEOTIDE SEQUENCE</scope>
</reference>
<dbReference type="RefSeq" id="XP_005783734.1">
    <property type="nucleotide sequence ID" value="XM_005783677.1"/>
</dbReference>
<sequence length="509" mass="55273">MESSVAVWHNGKSSWSVVGRAGDRWGSGCQSAVLVAKALLGTKQPAQASKLRTTWTDGSGGSMSSMLRRRVGFSAILWAQITVDSADAGQTMSNSGFSPLVCLGTAATGLLLLAYQLQPAPAPQVQRAPAALGATAKARPSSMQSAATALPVGSPPPIGAAGLSASYRDHLSDSALAEPDTLARAVAASAADGEVMLLCVGGSGAMRTGLNLVLNFRAMGLYHMLVLALERDVCTSLWDALPSLACVWWPRRLEAPRPASLYNTMFNKVALAFFEARKVLLERLVVKHRLNVLHLDADTIWFANPYPVLKTVYRDHAIVVQADNPFANAGLLWAQRGAKYERLADSERSTRVRHSAWVLEELNRRIDRFTYRPESANLNDIIASSLNGAPTFAAGVEFYEARFKKDKGSQEAAKRMQDGRYRRASAAARQYYPTNPAPAASLLLAPEWLFSHFPYGIFFPAPNGPTLLKRRLLAAAGWRVISVPFFEWDALPTASERQTYLERAVALSE</sequence>
<feature type="domain" description="RAP" evidence="1">
    <location>
        <begin position="444"/>
        <end position="503"/>
    </location>
</feature>
<dbReference type="PROSITE" id="PS51286">
    <property type="entry name" value="RAP"/>
    <property type="match status" value="1"/>
</dbReference>
<dbReference type="EnsemblProtists" id="EOD31305">
    <property type="protein sequence ID" value="EOD31305"/>
    <property type="gene ID" value="EMIHUDRAFT_232076"/>
</dbReference>
<evidence type="ECO:0000313" key="3">
    <source>
        <dbReference type="Proteomes" id="UP000013827"/>
    </source>
</evidence>
<reference evidence="2" key="2">
    <citation type="submission" date="2024-10" db="UniProtKB">
        <authorList>
            <consortium name="EnsemblProtists"/>
        </authorList>
    </citation>
    <scope>IDENTIFICATION</scope>
</reference>
<dbReference type="Pfam" id="PF03407">
    <property type="entry name" value="Nucleotid_trans"/>
    <property type="match status" value="1"/>
</dbReference>
<name>A0A0D3K6C0_EMIH1</name>
<keyword evidence="3" id="KW-1185">Reference proteome</keyword>